<reference evidence="2 3" key="1">
    <citation type="journal article" date="2008" name="Int. J. Syst. Evol. Microbiol.">
        <title>Neptunomonas japonica sp. nov., an Osedax japonicus symbiont-like bacterium isolated from sediment adjacent to sperm whale carcasses off Kagoshima, Japan.</title>
        <authorList>
            <person name="Miyazaki M."/>
            <person name="Nogi Y."/>
            <person name="Fujiwara Y."/>
            <person name="Kawato M."/>
            <person name="Kubokawa K."/>
            <person name="Horikoshi K."/>
        </authorList>
    </citation>
    <scope>NUCLEOTIDE SEQUENCE [LARGE SCALE GENOMIC DNA]</scope>
    <source>
        <strain evidence="2 3">JAMM 1380</strain>
    </source>
</reference>
<name>A0A7R6PTN1_9GAMM</name>
<accession>A0A7R6PTN1</accession>
<dbReference type="RefSeq" id="WP_201349876.1">
    <property type="nucleotide sequence ID" value="NZ_AP014546.1"/>
</dbReference>
<dbReference type="SUPFAM" id="SSF159888">
    <property type="entry name" value="YdhG-like"/>
    <property type="match status" value="1"/>
</dbReference>
<gene>
    <name evidence="2" type="ORF">NEJAP_1311</name>
</gene>
<dbReference type="Pfam" id="PF08818">
    <property type="entry name" value="DUF1801"/>
    <property type="match status" value="1"/>
</dbReference>
<organism evidence="2 3">
    <name type="scientific">Neptunomonas japonica JAMM 1380</name>
    <dbReference type="NCBI Taxonomy" id="1441457"/>
    <lineage>
        <taxon>Bacteria</taxon>
        <taxon>Pseudomonadati</taxon>
        <taxon>Pseudomonadota</taxon>
        <taxon>Gammaproteobacteria</taxon>
        <taxon>Oceanospirillales</taxon>
        <taxon>Oceanospirillaceae</taxon>
        <taxon>Neptunomonas</taxon>
    </lineage>
</organism>
<evidence type="ECO:0000313" key="2">
    <source>
        <dbReference type="EMBL" id="BBB29263.1"/>
    </source>
</evidence>
<sequence length="134" mass="15762">MQPAVQEKFNSYPEHIRIILMEVRALMLAIIHDNHLGDVEETLKWEEPSYFVKGGSTVRLDWKPKYPEQYFVFFNCKTKLVDTFKELYSDTLEFRGNRAIVLHVNDPFPQSALRHCLELSLKYKAIRHLPLLGV</sequence>
<evidence type="ECO:0000259" key="1">
    <source>
        <dbReference type="Pfam" id="PF08818"/>
    </source>
</evidence>
<keyword evidence="3" id="KW-1185">Reference proteome</keyword>
<dbReference type="KEGG" id="njp:NEJAP_1311"/>
<dbReference type="InterPro" id="IPR014922">
    <property type="entry name" value="YdhG-like"/>
</dbReference>
<dbReference type="Proteomes" id="UP000595332">
    <property type="component" value="Chromosome"/>
</dbReference>
<evidence type="ECO:0000313" key="3">
    <source>
        <dbReference type="Proteomes" id="UP000595332"/>
    </source>
</evidence>
<dbReference type="AlphaFoldDB" id="A0A7R6PTN1"/>
<dbReference type="EMBL" id="AP014546">
    <property type="protein sequence ID" value="BBB29263.1"/>
    <property type="molecule type" value="Genomic_DNA"/>
</dbReference>
<feature type="domain" description="YdhG-like" evidence="1">
    <location>
        <begin position="19"/>
        <end position="118"/>
    </location>
</feature>
<protein>
    <recommendedName>
        <fullName evidence="1">YdhG-like domain-containing protein</fullName>
    </recommendedName>
</protein>
<proteinExistence type="predicted"/>